<dbReference type="GO" id="GO:0005886">
    <property type="term" value="C:plasma membrane"/>
    <property type="evidence" value="ECO:0007669"/>
    <property type="project" value="UniProtKB-SubCell"/>
</dbReference>
<protein>
    <submittedName>
        <fullName evidence="8">Unannotated protein</fullName>
    </submittedName>
</protein>
<comment type="subcellular location">
    <subcellularLocation>
        <location evidence="1">Cell membrane</location>
        <topology evidence="1">Multi-pass membrane protein</topology>
    </subcellularLocation>
</comment>
<organism evidence="8">
    <name type="scientific">freshwater metagenome</name>
    <dbReference type="NCBI Taxonomy" id="449393"/>
    <lineage>
        <taxon>unclassified sequences</taxon>
        <taxon>metagenomes</taxon>
        <taxon>ecological metagenomes</taxon>
    </lineage>
</organism>
<dbReference type="NCBIfam" id="TIGR03954">
    <property type="entry name" value="integ_memb_HG"/>
    <property type="match status" value="1"/>
</dbReference>
<evidence type="ECO:0000256" key="4">
    <source>
        <dbReference type="ARBA" id="ARBA00022989"/>
    </source>
</evidence>
<evidence type="ECO:0000256" key="2">
    <source>
        <dbReference type="ARBA" id="ARBA00022475"/>
    </source>
</evidence>
<evidence type="ECO:0000256" key="3">
    <source>
        <dbReference type="ARBA" id="ARBA00022692"/>
    </source>
</evidence>
<gene>
    <name evidence="8" type="ORF">UFOPK2373_00343</name>
</gene>
<dbReference type="EMBL" id="CAEZXL010000038">
    <property type="protein sequence ID" value="CAB4682426.1"/>
    <property type="molecule type" value="Genomic_DNA"/>
</dbReference>
<name>A0A6J6N8H7_9ZZZZ</name>
<evidence type="ECO:0000256" key="6">
    <source>
        <dbReference type="SAM" id="Phobius"/>
    </source>
</evidence>
<keyword evidence="5 6" id="KW-0472">Membrane</keyword>
<evidence type="ECO:0000256" key="5">
    <source>
        <dbReference type="ARBA" id="ARBA00023136"/>
    </source>
</evidence>
<dbReference type="InterPro" id="IPR023845">
    <property type="entry name" value="DUF3817_TM"/>
</dbReference>
<dbReference type="PANTHER" id="PTHR40077">
    <property type="entry name" value="MEMBRANE PROTEIN-RELATED"/>
    <property type="match status" value="1"/>
</dbReference>
<sequence>MNPTAKSALSFYKVSSFITGIFLLLVVLEMTLKYAFGQTIWSGGDVGLIGLVPNPVDDAGLPSDGIDISKLLLQIHGILYVVYLFADFRIWRMAELKFKDFLIIAMGGIVPLTSFFIEREYTKNVSIILTKAGASK</sequence>
<keyword evidence="4 6" id="KW-1133">Transmembrane helix</keyword>
<evidence type="ECO:0000256" key="1">
    <source>
        <dbReference type="ARBA" id="ARBA00004651"/>
    </source>
</evidence>
<feature type="transmembrane region" description="Helical" evidence="6">
    <location>
        <begin position="68"/>
        <end position="86"/>
    </location>
</feature>
<accession>A0A6J6N8H7</accession>
<evidence type="ECO:0000313" key="8">
    <source>
        <dbReference type="EMBL" id="CAB4682426.1"/>
    </source>
</evidence>
<evidence type="ECO:0000259" key="7">
    <source>
        <dbReference type="Pfam" id="PF12823"/>
    </source>
</evidence>
<feature type="transmembrane region" description="Helical" evidence="6">
    <location>
        <begin position="98"/>
        <end position="117"/>
    </location>
</feature>
<dbReference type="Pfam" id="PF12823">
    <property type="entry name" value="DUF3817"/>
    <property type="match status" value="1"/>
</dbReference>
<keyword evidence="3 6" id="KW-0812">Transmembrane</keyword>
<keyword evidence="2" id="KW-1003">Cell membrane</keyword>
<proteinExistence type="predicted"/>
<feature type="domain" description="DUF3817" evidence="7">
    <location>
        <begin position="10"/>
        <end position="123"/>
    </location>
</feature>
<dbReference type="PANTHER" id="PTHR40077:SF2">
    <property type="entry name" value="MEMBRANE PROTEIN"/>
    <property type="match status" value="1"/>
</dbReference>
<reference evidence="8" key="1">
    <citation type="submission" date="2020-05" db="EMBL/GenBank/DDBJ databases">
        <authorList>
            <person name="Chiriac C."/>
            <person name="Salcher M."/>
            <person name="Ghai R."/>
            <person name="Kavagutti S V."/>
        </authorList>
    </citation>
    <scope>NUCLEOTIDE SEQUENCE</scope>
</reference>
<dbReference type="AlphaFoldDB" id="A0A6J6N8H7"/>